<proteinExistence type="predicted"/>
<dbReference type="InterPro" id="IPR011009">
    <property type="entry name" value="Kinase-like_dom_sf"/>
</dbReference>
<dbReference type="PANTHER" id="PTHR21310:SF15">
    <property type="entry name" value="AMINOGLYCOSIDE PHOSPHOTRANSFERASE DOMAIN-CONTAINING PROTEIN"/>
    <property type="match status" value="1"/>
</dbReference>
<dbReference type="Pfam" id="PF01636">
    <property type="entry name" value="APH"/>
    <property type="match status" value="1"/>
</dbReference>
<evidence type="ECO:0000313" key="1">
    <source>
        <dbReference type="EMBL" id="BBH24181.1"/>
    </source>
</evidence>
<dbReference type="InterPro" id="IPR002575">
    <property type="entry name" value="Aminoglycoside_PTrfase"/>
</dbReference>
<name>A0A3G9JE55_9BACL</name>
<reference evidence="1 2" key="1">
    <citation type="submission" date="2018-11" db="EMBL/GenBank/DDBJ databases">
        <title>Complete genome sequence of Paenibacillus baekrokdamisoli strain KCTC 33723.</title>
        <authorList>
            <person name="Kang S.W."/>
            <person name="Lee K.C."/>
            <person name="Kim K.K."/>
            <person name="Kim J.S."/>
            <person name="Kim D.S."/>
            <person name="Ko S.H."/>
            <person name="Yang S.H."/>
            <person name="Lee J.S."/>
        </authorList>
    </citation>
    <scope>NUCLEOTIDE SEQUENCE [LARGE SCALE GENOMIC DNA]</scope>
    <source>
        <strain evidence="1 2">KCTC 33723</strain>
    </source>
</reference>
<dbReference type="PANTHER" id="PTHR21310">
    <property type="entry name" value="AMINOGLYCOSIDE PHOSPHOTRANSFERASE-RELATED-RELATED"/>
    <property type="match status" value="1"/>
</dbReference>
<dbReference type="RefSeq" id="WP_164523013.1">
    <property type="nucleotide sequence ID" value="NZ_AP019308.1"/>
</dbReference>
<keyword evidence="2" id="KW-1185">Reference proteome</keyword>
<protein>
    <submittedName>
        <fullName evidence="1">Uncharacterized protein</fullName>
    </submittedName>
</protein>
<dbReference type="EMBL" id="AP019308">
    <property type="protein sequence ID" value="BBH24181.1"/>
    <property type="molecule type" value="Genomic_DNA"/>
</dbReference>
<sequence length="325" mass="38072">MNSKSRIYKTINIREIEQIVKSAFDTDTTIDSWRELSGGLFNTTYFIKTLRPTKSLVLRIAPIRQELLFDFEKVMMGIEPGLYKLFNDHNIPAPKVILYDETHRILPRNYIITEYINSITLNDPSFPGEHKSKIQYDLGVYTAKLHSIKSDKFGWPTPNNEVNGSHLWLDVVKKFVEEDAEKTSNHHVFSEKEIKEFNEFFRKNDHLFVNRERPSLVHNDLWDPNILVHKVNQDWEIAAIIDADRAMYADREFEFVLWGNDPHFMKGYGIGLDMSNEGILRRKAYSLITGFFGAYVYKVQYDNETAYIDTKNWVLDVLKDVMNNS</sequence>
<evidence type="ECO:0000313" key="2">
    <source>
        <dbReference type="Proteomes" id="UP000275368"/>
    </source>
</evidence>
<dbReference type="AlphaFoldDB" id="A0A3G9JE55"/>
<dbReference type="KEGG" id="pbk:Back11_55260"/>
<dbReference type="Gene3D" id="3.90.1200.10">
    <property type="match status" value="1"/>
</dbReference>
<dbReference type="InterPro" id="IPR051678">
    <property type="entry name" value="AGP_Transferase"/>
</dbReference>
<accession>A0A3G9JE55</accession>
<gene>
    <name evidence="1" type="ORF">Back11_55260</name>
</gene>
<dbReference type="SUPFAM" id="SSF56112">
    <property type="entry name" value="Protein kinase-like (PK-like)"/>
    <property type="match status" value="1"/>
</dbReference>
<dbReference type="Gene3D" id="3.30.200.20">
    <property type="entry name" value="Phosphorylase Kinase, domain 1"/>
    <property type="match status" value="1"/>
</dbReference>
<organism evidence="1 2">
    <name type="scientific">Paenibacillus baekrokdamisoli</name>
    <dbReference type="NCBI Taxonomy" id="1712516"/>
    <lineage>
        <taxon>Bacteria</taxon>
        <taxon>Bacillati</taxon>
        <taxon>Bacillota</taxon>
        <taxon>Bacilli</taxon>
        <taxon>Bacillales</taxon>
        <taxon>Paenibacillaceae</taxon>
        <taxon>Paenibacillus</taxon>
    </lineage>
</organism>
<dbReference type="Proteomes" id="UP000275368">
    <property type="component" value="Chromosome"/>
</dbReference>